<keyword evidence="6 8" id="KW-0503">Monooxygenase</keyword>
<feature type="transmembrane region" description="Helical" evidence="9">
    <location>
        <begin position="6"/>
        <end position="27"/>
    </location>
</feature>
<name>A0A6A6WPZ7_9PLEO</name>
<keyword evidence="9" id="KW-1133">Transmembrane helix</keyword>
<keyword evidence="5 7" id="KW-0408">Iron</keyword>
<dbReference type="GO" id="GO:0005506">
    <property type="term" value="F:iron ion binding"/>
    <property type="evidence" value="ECO:0007669"/>
    <property type="project" value="InterPro"/>
</dbReference>
<evidence type="ECO:0000256" key="2">
    <source>
        <dbReference type="ARBA" id="ARBA00010617"/>
    </source>
</evidence>
<dbReference type="PANTHER" id="PTHR24305">
    <property type="entry name" value="CYTOCHROME P450"/>
    <property type="match status" value="1"/>
</dbReference>
<dbReference type="PANTHER" id="PTHR24305:SF157">
    <property type="entry name" value="N-ACETYLTRYPTOPHAN 6-HYDROXYLASE IVOC-RELATED"/>
    <property type="match status" value="1"/>
</dbReference>
<evidence type="ECO:0000256" key="6">
    <source>
        <dbReference type="ARBA" id="ARBA00023033"/>
    </source>
</evidence>
<dbReference type="CDD" id="cd11062">
    <property type="entry name" value="CYP58-like"/>
    <property type="match status" value="1"/>
</dbReference>
<dbReference type="SUPFAM" id="SSF48264">
    <property type="entry name" value="Cytochrome P450"/>
    <property type="match status" value="1"/>
</dbReference>
<keyword evidence="4 8" id="KW-0560">Oxidoreductase</keyword>
<evidence type="ECO:0000256" key="1">
    <source>
        <dbReference type="ARBA" id="ARBA00001971"/>
    </source>
</evidence>
<dbReference type="InterPro" id="IPR001128">
    <property type="entry name" value="Cyt_P450"/>
</dbReference>
<reference evidence="10" key="1">
    <citation type="journal article" date="2020" name="Stud. Mycol.">
        <title>101 Dothideomycetes genomes: a test case for predicting lifestyles and emergence of pathogens.</title>
        <authorList>
            <person name="Haridas S."/>
            <person name="Albert R."/>
            <person name="Binder M."/>
            <person name="Bloem J."/>
            <person name="Labutti K."/>
            <person name="Salamov A."/>
            <person name="Andreopoulos B."/>
            <person name="Baker S."/>
            <person name="Barry K."/>
            <person name="Bills G."/>
            <person name="Bluhm B."/>
            <person name="Cannon C."/>
            <person name="Castanera R."/>
            <person name="Culley D."/>
            <person name="Daum C."/>
            <person name="Ezra D."/>
            <person name="Gonzalez J."/>
            <person name="Henrissat B."/>
            <person name="Kuo A."/>
            <person name="Liang C."/>
            <person name="Lipzen A."/>
            <person name="Lutzoni F."/>
            <person name="Magnuson J."/>
            <person name="Mondo S."/>
            <person name="Nolan M."/>
            <person name="Ohm R."/>
            <person name="Pangilinan J."/>
            <person name="Park H.-J."/>
            <person name="Ramirez L."/>
            <person name="Alfaro M."/>
            <person name="Sun H."/>
            <person name="Tritt A."/>
            <person name="Yoshinaga Y."/>
            <person name="Zwiers L.-H."/>
            <person name="Turgeon B."/>
            <person name="Goodwin S."/>
            <person name="Spatafora J."/>
            <person name="Crous P."/>
            <person name="Grigoriev I."/>
        </authorList>
    </citation>
    <scope>NUCLEOTIDE SEQUENCE</scope>
    <source>
        <strain evidence="10">CBS 109.77</strain>
    </source>
</reference>
<dbReference type="GO" id="GO:0016705">
    <property type="term" value="F:oxidoreductase activity, acting on paired donors, with incorporation or reduction of molecular oxygen"/>
    <property type="evidence" value="ECO:0007669"/>
    <property type="project" value="InterPro"/>
</dbReference>
<evidence type="ECO:0000256" key="7">
    <source>
        <dbReference type="PIRSR" id="PIRSR602401-1"/>
    </source>
</evidence>
<dbReference type="PROSITE" id="PS00086">
    <property type="entry name" value="CYTOCHROME_P450"/>
    <property type="match status" value="1"/>
</dbReference>
<dbReference type="InterPro" id="IPR050121">
    <property type="entry name" value="Cytochrome_P450_monoxygenase"/>
</dbReference>
<dbReference type="Proteomes" id="UP000799757">
    <property type="component" value="Unassembled WGS sequence"/>
</dbReference>
<evidence type="ECO:0000256" key="3">
    <source>
        <dbReference type="ARBA" id="ARBA00022723"/>
    </source>
</evidence>
<dbReference type="EMBL" id="MU002526">
    <property type="protein sequence ID" value="KAF2786182.1"/>
    <property type="molecule type" value="Genomic_DNA"/>
</dbReference>
<evidence type="ECO:0000256" key="8">
    <source>
        <dbReference type="RuleBase" id="RU000461"/>
    </source>
</evidence>
<dbReference type="InterPro" id="IPR036396">
    <property type="entry name" value="Cyt_P450_sf"/>
</dbReference>
<dbReference type="AlphaFoldDB" id="A0A6A6WPZ7"/>
<comment type="similarity">
    <text evidence="2 8">Belongs to the cytochrome P450 family.</text>
</comment>
<dbReference type="Gene3D" id="1.10.630.10">
    <property type="entry name" value="Cytochrome P450"/>
    <property type="match status" value="1"/>
</dbReference>
<dbReference type="PRINTS" id="PR00385">
    <property type="entry name" value="P450"/>
</dbReference>
<accession>A0A6A6WPZ7</accession>
<evidence type="ECO:0000313" key="10">
    <source>
        <dbReference type="EMBL" id="KAF2786182.1"/>
    </source>
</evidence>
<comment type="cofactor">
    <cofactor evidence="1 7">
        <name>heme</name>
        <dbReference type="ChEBI" id="CHEBI:30413"/>
    </cofactor>
</comment>
<keyword evidence="9" id="KW-0472">Membrane</keyword>
<keyword evidence="11" id="KW-1185">Reference proteome</keyword>
<sequence>MDSLILFSLFGASLVYISFLVYHRLYLSPIAKFPGPKLAAASFWYEFYYDIILGGKYIWKIKELHRQYGPVVRINPHELHVSDPDFWDVMYTASTNSNRRDKWSWQTKGIGIPASILGTAEHALHRHRRGALNPFFSLQNVRRLLPVLEERVEALIQRLKASGDQKEIVSMEYAFSAFTNDVVMQYCFGRSDHHIEAPGFDPLFHNTSFGAAKSIALLRHMNWILSIMLALPESVAVKMGEEVSSNVRLKRERINQIEDIRQDGTDKQEPVNNRTIFHTLLQADLPKSEKETSRLAEEAVLLVGAGTHTTSWCLTVIAFHLLSKPTLLRRLKGELKSVIPDLEIKPTLTDLEKLPFLTAVLKEGLRLGYGTTVRSARIAPDTSLKCGDWTIPPGTPVSMTIPITHHDESIFPNSDAFEPDRWLRDDAKQLDKYLVSFSKGSRACVGLNLAWSELYLCAAGVFSHFGSQDVQDASDIGILELFETDEGDVALVSDMFFPVTKEGSKGVRVKISVN</sequence>
<dbReference type="Pfam" id="PF00067">
    <property type="entry name" value="p450"/>
    <property type="match status" value="1"/>
</dbReference>
<evidence type="ECO:0000256" key="4">
    <source>
        <dbReference type="ARBA" id="ARBA00023002"/>
    </source>
</evidence>
<dbReference type="OrthoDB" id="3945418at2759"/>
<keyword evidence="9" id="KW-0812">Transmembrane</keyword>
<dbReference type="InterPro" id="IPR017972">
    <property type="entry name" value="Cyt_P450_CS"/>
</dbReference>
<dbReference type="InterPro" id="IPR002401">
    <property type="entry name" value="Cyt_P450_E_grp-I"/>
</dbReference>
<protein>
    <submittedName>
        <fullName evidence="10">Cytochrome P450</fullName>
    </submittedName>
</protein>
<proteinExistence type="inferred from homology"/>
<organism evidence="10 11">
    <name type="scientific">Melanomma pulvis-pyrius CBS 109.77</name>
    <dbReference type="NCBI Taxonomy" id="1314802"/>
    <lineage>
        <taxon>Eukaryota</taxon>
        <taxon>Fungi</taxon>
        <taxon>Dikarya</taxon>
        <taxon>Ascomycota</taxon>
        <taxon>Pezizomycotina</taxon>
        <taxon>Dothideomycetes</taxon>
        <taxon>Pleosporomycetidae</taxon>
        <taxon>Pleosporales</taxon>
        <taxon>Melanommataceae</taxon>
        <taxon>Melanomma</taxon>
    </lineage>
</organism>
<dbReference type="GO" id="GO:0004497">
    <property type="term" value="F:monooxygenase activity"/>
    <property type="evidence" value="ECO:0007669"/>
    <property type="project" value="UniProtKB-KW"/>
</dbReference>
<dbReference type="GO" id="GO:0020037">
    <property type="term" value="F:heme binding"/>
    <property type="evidence" value="ECO:0007669"/>
    <property type="project" value="InterPro"/>
</dbReference>
<gene>
    <name evidence="10" type="ORF">K505DRAFT_290133</name>
</gene>
<evidence type="ECO:0000313" key="11">
    <source>
        <dbReference type="Proteomes" id="UP000799757"/>
    </source>
</evidence>
<keyword evidence="7 8" id="KW-0349">Heme</keyword>
<feature type="binding site" description="axial binding residue" evidence="7">
    <location>
        <position position="444"/>
    </location>
    <ligand>
        <name>heme</name>
        <dbReference type="ChEBI" id="CHEBI:30413"/>
    </ligand>
    <ligandPart>
        <name>Fe</name>
        <dbReference type="ChEBI" id="CHEBI:18248"/>
    </ligandPart>
</feature>
<keyword evidence="3 7" id="KW-0479">Metal-binding</keyword>
<evidence type="ECO:0000256" key="9">
    <source>
        <dbReference type="SAM" id="Phobius"/>
    </source>
</evidence>
<evidence type="ECO:0000256" key="5">
    <source>
        <dbReference type="ARBA" id="ARBA00023004"/>
    </source>
</evidence>
<dbReference type="PRINTS" id="PR00463">
    <property type="entry name" value="EP450I"/>
</dbReference>